<organism evidence="3 4">
    <name type="scientific">Flavimaricola marinus</name>
    <dbReference type="NCBI Taxonomy" id="1819565"/>
    <lineage>
        <taxon>Bacteria</taxon>
        <taxon>Pseudomonadati</taxon>
        <taxon>Pseudomonadota</taxon>
        <taxon>Alphaproteobacteria</taxon>
        <taxon>Rhodobacterales</taxon>
        <taxon>Paracoccaceae</taxon>
        <taxon>Flavimaricola</taxon>
    </lineage>
</organism>
<evidence type="ECO:0000259" key="2">
    <source>
        <dbReference type="PROSITE" id="PS51332"/>
    </source>
</evidence>
<dbReference type="InterPro" id="IPR036724">
    <property type="entry name" value="Cobalamin-bd_sf"/>
</dbReference>
<dbReference type="GO" id="GO:0031419">
    <property type="term" value="F:cobalamin binding"/>
    <property type="evidence" value="ECO:0007669"/>
    <property type="project" value="InterPro"/>
</dbReference>
<dbReference type="CDD" id="cd02065">
    <property type="entry name" value="B12-binding_like"/>
    <property type="match status" value="1"/>
</dbReference>
<name>A0A238LBP7_9RHOB</name>
<dbReference type="Pfam" id="PF02310">
    <property type="entry name" value="B12-binding"/>
    <property type="match status" value="1"/>
</dbReference>
<accession>A0A238LBP7</accession>
<dbReference type="GO" id="GO:0046872">
    <property type="term" value="F:metal ion binding"/>
    <property type="evidence" value="ECO:0007669"/>
    <property type="project" value="InterPro"/>
</dbReference>
<feature type="domain" description="B12-binding" evidence="2">
    <location>
        <begin position="133"/>
        <end position="264"/>
    </location>
</feature>
<gene>
    <name evidence="3" type="ORF">LOM8899_01190</name>
</gene>
<evidence type="ECO:0000256" key="1">
    <source>
        <dbReference type="SAM" id="MobiDB-lite"/>
    </source>
</evidence>
<dbReference type="InterPro" id="IPR006158">
    <property type="entry name" value="Cobalamin-bd"/>
</dbReference>
<protein>
    <submittedName>
        <fullName evidence="3">B12 binding domain protein</fullName>
    </submittedName>
</protein>
<dbReference type="AlphaFoldDB" id="A0A238LBP7"/>
<reference evidence="3 4" key="1">
    <citation type="submission" date="2017-05" db="EMBL/GenBank/DDBJ databases">
        <authorList>
            <person name="Song R."/>
            <person name="Chenine A.L."/>
            <person name="Ruprecht R.M."/>
        </authorList>
    </citation>
    <scope>NUCLEOTIDE SEQUENCE [LARGE SCALE GENOMIC DNA]</scope>
    <source>
        <strain evidence="3 4">CECT 8899</strain>
    </source>
</reference>
<proteinExistence type="predicted"/>
<feature type="compositionally biased region" description="Basic and acidic residues" evidence="1">
    <location>
        <begin position="12"/>
        <end position="25"/>
    </location>
</feature>
<evidence type="ECO:0000313" key="4">
    <source>
        <dbReference type="Proteomes" id="UP000201613"/>
    </source>
</evidence>
<dbReference type="OrthoDB" id="5498228at2"/>
<sequence>MSEGSRNAAEPRIGDQSHVDQSSEERPYQEAALKAYCAAHDLEPEWLAKLIVACLAVPGSTHVAVAKQMQQSGIDAVSIAERYVPAAARLLGEQWCSDQSDFARVTVGCSRLHRVLRDVATAWRGPELTDPSAQSLLIVVESGTYHTLGATVLSGALRRSGFAVRLLVGAEQADLEAHLQNSDYAAVFISASGVESLETVRRFVDLIRNVASLKLPVVIGGPITRADETTAHEILVLTGADYCTDDPNEALDLCGLAQHKRAEPMTGSTQRA</sequence>
<keyword evidence="4" id="KW-1185">Reference proteome</keyword>
<dbReference type="SUPFAM" id="SSF52242">
    <property type="entry name" value="Cobalamin (vitamin B12)-binding domain"/>
    <property type="match status" value="1"/>
</dbReference>
<dbReference type="PROSITE" id="PS51332">
    <property type="entry name" value="B12_BINDING"/>
    <property type="match status" value="1"/>
</dbReference>
<evidence type="ECO:0000313" key="3">
    <source>
        <dbReference type="EMBL" id="SMY07058.1"/>
    </source>
</evidence>
<dbReference type="EMBL" id="FXZK01000001">
    <property type="protein sequence ID" value="SMY07058.1"/>
    <property type="molecule type" value="Genomic_DNA"/>
</dbReference>
<dbReference type="Proteomes" id="UP000201613">
    <property type="component" value="Unassembled WGS sequence"/>
</dbReference>
<dbReference type="Gene3D" id="3.40.50.280">
    <property type="entry name" value="Cobalamin-binding domain"/>
    <property type="match status" value="1"/>
</dbReference>
<feature type="region of interest" description="Disordered" evidence="1">
    <location>
        <begin position="1"/>
        <end position="25"/>
    </location>
</feature>